<gene>
    <name evidence="2" type="primary">def</name>
    <name evidence="3" type="ORF">US86_C0007G0078</name>
</gene>
<evidence type="ECO:0000256" key="1">
    <source>
        <dbReference type="ARBA" id="ARBA00010759"/>
    </source>
</evidence>
<dbReference type="NCBIfam" id="NF001159">
    <property type="entry name" value="PRK00150.1-3"/>
    <property type="match status" value="1"/>
</dbReference>
<dbReference type="PRINTS" id="PR01576">
    <property type="entry name" value="PDEFORMYLASE"/>
</dbReference>
<keyword evidence="2" id="KW-0648">Protein biosynthesis</keyword>
<dbReference type="Proteomes" id="UP000034235">
    <property type="component" value="Unassembled WGS sequence"/>
</dbReference>
<comment type="similarity">
    <text evidence="1 2">Belongs to the polypeptide deformylase family.</text>
</comment>
<evidence type="ECO:0000313" key="4">
    <source>
        <dbReference type="Proteomes" id="UP000034235"/>
    </source>
</evidence>
<dbReference type="EC" id="3.5.1.88" evidence="2"/>
<dbReference type="HAMAP" id="MF_00163">
    <property type="entry name" value="Pep_deformylase"/>
    <property type="match status" value="1"/>
</dbReference>
<keyword evidence="2" id="KW-0378">Hydrolase</keyword>
<dbReference type="AlphaFoldDB" id="A0A0G0JED2"/>
<dbReference type="GO" id="GO:0006412">
    <property type="term" value="P:translation"/>
    <property type="evidence" value="ECO:0007669"/>
    <property type="project" value="UniProtKB-UniRule"/>
</dbReference>
<comment type="function">
    <text evidence="2">Removes the formyl group from the N-terminal Met of newly synthesized proteins. Requires at least a dipeptide for an efficient rate of reaction. N-terminal L-methionine is a prerequisite for activity but the enzyme has broad specificity at other positions.</text>
</comment>
<protein>
    <recommendedName>
        <fullName evidence="2">Peptide deformylase</fullName>
        <shortName evidence="2">PDF</shortName>
        <ecNumber evidence="2">3.5.1.88</ecNumber>
    </recommendedName>
    <alternativeName>
        <fullName evidence="2">Polypeptide deformylase</fullName>
    </alternativeName>
</protein>
<dbReference type="PANTHER" id="PTHR10458:SF22">
    <property type="entry name" value="PEPTIDE DEFORMYLASE"/>
    <property type="match status" value="1"/>
</dbReference>
<comment type="cofactor">
    <cofactor evidence="2">
        <name>Fe(2+)</name>
        <dbReference type="ChEBI" id="CHEBI:29033"/>
    </cofactor>
    <text evidence="2">Binds 1 Fe(2+) ion.</text>
</comment>
<feature type="binding site" evidence="2">
    <location>
        <position position="150"/>
    </location>
    <ligand>
        <name>Fe cation</name>
        <dbReference type="ChEBI" id="CHEBI:24875"/>
    </ligand>
</feature>
<dbReference type="Pfam" id="PF01327">
    <property type="entry name" value="Pep_deformylase"/>
    <property type="match status" value="1"/>
</dbReference>
<feature type="active site" evidence="2">
    <location>
        <position position="147"/>
    </location>
</feature>
<sequence>MQVVIAPNKVLRSKTKPVKKITPNLKKIVAEMTKLMNNFQDPEGVGLAATQIGISEQFFIAKFEKETVTKAEDTEKEPEMEVVQIFNPKITYFSKQQKTFMEGCLSIPDYYSYIKRPGTIKVEYMDSNGQLIKKTLKGINARIFQHEYDHLYGRLFMDLVLEQKAKLYKLSGKDKTGADIFEEITL</sequence>
<feature type="binding site" evidence="2">
    <location>
        <position position="146"/>
    </location>
    <ligand>
        <name>Fe cation</name>
        <dbReference type="ChEBI" id="CHEBI:24875"/>
    </ligand>
</feature>
<accession>A0A0G0JED2</accession>
<dbReference type="GO" id="GO:0042586">
    <property type="term" value="F:peptide deformylase activity"/>
    <property type="evidence" value="ECO:0007669"/>
    <property type="project" value="UniProtKB-UniRule"/>
</dbReference>
<feature type="binding site" evidence="2">
    <location>
        <position position="104"/>
    </location>
    <ligand>
        <name>Fe cation</name>
        <dbReference type="ChEBI" id="CHEBI:24875"/>
    </ligand>
</feature>
<dbReference type="InterPro" id="IPR023635">
    <property type="entry name" value="Peptide_deformylase"/>
</dbReference>
<dbReference type="PATRIC" id="fig|1618422.5.peg.984"/>
<dbReference type="EMBL" id="LBUP01000007">
    <property type="protein sequence ID" value="KKQ66033.1"/>
    <property type="molecule type" value="Genomic_DNA"/>
</dbReference>
<name>A0A0G0JED2_9BACT</name>
<proteinExistence type="inferred from homology"/>
<dbReference type="InterPro" id="IPR036821">
    <property type="entry name" value="Peptide_deformylase_sf"/>
</dbReference>
<dbReference type="NCBIfam" id="TIGR00079">
    <property type="entry name" value="pept_deformyl"/>
    <property type="match status" value="1"/>
</dbReference>
<dbReference type="Gene3D" id="3.90.45.10">
    <property type="entry name" value="Peptide deformylase"/>
    <property type="match status" value="1"/>
</dbReference>
<reference evidence="3 4" key="1">
    <citation type="journal article" date="2015" name="Nature">
        <title>rRNA introns, odd ribosomes, and small enigmatic genomes across a large radiation of phyla.</title>
        <authorList>
            <person name="Brown C.T."/>
            <person name="Hug L.A."/>
            <person name="Thomas B.C."/>
            <person name="Sharon I."/>
            <person name="Castelle C.J."/>
            <person name="Singh A."/>
            <person name="Wilkins M.J."/>
            <person name="Williams K.H."/>
            <person name="Banfield J.F."/>
        </authorList>
    </citation>
    <scope>NUCLEOTIDE SEQUENCE [LARGE SCALE GENOMIC DNA]</scope>
</reference>
<dbReference type="PIRSF" id="PIRSF004749">
    <property type="entry name" value="Pep_def"/>
    <property type="match status" value="1"/>
</dbReference>
<keyword evidence="2" id="KW-0408">Iron</keyword>
<dbReference type="PANTHER" id="PTHR10458">
    <property type="entry name" value="PEPTIDE DEFORMYLASE"/>
    <property type="match status" value="1"/>
</dbReference>
<keyword evidence="2" id="KW-0479">Metal-binding</keyword>
<dbReference type="CDD" id="cd00487">
    <property type="entry name" value="Pep_deformylase"/>
    <property type="match status" value="1"/>
</dbReference>
<organism evidence="3 4">
    <name type="scientific">Candidatus Daviesbacteria bacterium GW2011_GWA2_38_24</name>
    <dbReference type="NCBI Taxonomy" id="1618422"/>
    <lineage>
        <taxon>Bacteria</taxon>
        <taxon>Candidatus Daviesiibacteriota</taxon>
    </lineage>
</organism>
<evidence type="ECO:0000313" key="3">
    <source>
        <dbReference type="EMBL" id="KKQ66033.1"/>
    </source>
</evidence>
<comment type="catalytic activity">
    <reaction evidence="2">
        <text>N-terminal N-formyl-L-methionyl-[peptide] + H2O = N-terminal L-methionyl-[peptide] + formate</text>
        <dbReference type="Rhea" id="RHEA:24420"/>
        <dbReference type="Rhea" id="RHEA-COMP:10639"/>
        <dbReference type="Rhea" id="RHEA-COMP:10640"/>
        <dbReference type="ChEBI" id="CHEBI:15377"/>
        <dbReference type="ChEBI" id="CHEBI:15740"/>
        <dbReference type="ChEBI" id="CHEBI:49298"/>
        <dbReference type="ChEBI" id="CHEBI:64731"/>
        <dbReference type="EC" id="3.5.1.88"/>
    </reaction>
</comment>
<dbReference type="GO" id="GO:0046872">
    <property type="term" value="F:metal ion binding"/>
    <property type="evidence" value="ECO:0007669"/>
    <property type="project" value="UniProtKB-KW"/>
</dbReference>
<dbReference type="SUPFAM" id="SSF56420">
    <property type="entry name" value="Peptide deformylase"/>
    <property type="match status" value="1"/>
</dbReference>
<comment type="caution">
    <text evidence="3">The sequence shown here is derived from an EMBL/GenBank/DDBJ whole genome shotgun (WGS) entry which is preliminary data.</text>
</comment>
<evidence type="ECO:0000256" key="2">
    <source>
        <dbReference type="HAMAP-Rule" id="MF_00163"/>
    </source>
</evidence>